<evidence type="ECO:0000313" key="2">
    <source>
        <dbReference type="EMBL" id="MDQ0319591.1"/>
    </source>
</evidence>
<dbReference type="PANTHER" id="PTHR37421">
    <property type="entry name" value="UPF0260 PROTEIN YCGN"/>
    <property type="match status" value="1"/>
</dbReference>
<keyword evidence="3" id="KW-1185">Reference proteome</keyword>
<proteinExistence type="inferred from homology"/>
<dbReference type="NCBIfam" id="NF003501">
    <property type="entry name" value="PRK05170.1-5"/>
    <property type="match status" value="1"/>
</dbReference>
<reference evidence="2 3" key="1">
    <citation type="submission" date="2023-07" db="EMBL/GenBank/DDBJ databases">
        <title>Genomic Encyclopedia of Type Strains, Phase IV (KMG-IV): sequencing the most valuable type-strain genomes for metagenomic binning, comparative biology and taxonomic classification.</title>
        <authorList>
            <person name="Goeker M."/>
        </authorList>
    </citation>
    <scope>NUCLEOTIDE SEQUENCE [LARGE SCALE GENOMIC DNA]</scope>
    <source>
        <strain evidence="2 3">DSM 1112</strain>
    </source>
</reference>
<dbReference type="PANTHER" id="PTHR37421:SF1">
    <property type="entry name" value="UPF0260 PROTEIN YCGN"/>
    <property type="match status" value="1"/>
</dbReference>
<gene>
    <name evidence="2" type="ORF">QO002_001729</name>
</gene>
<dbReference type="PIRSF" id="PIRSF006173">
    <property type="entry name" value="UCP006173"/>
    <property type="match status" value="1"/>
</dbReference>
<evidence type="ECO:0000256" key="1">
    <source>
        <dbReference type="HAMAP-Rule" id="MF_00676"/>
    </source>
</evidence>
<comment type="caution">
    <text evidence="2">The sequence shown here is derived from an EMBL/GenBank/DDBJ whole genome shotgun (WGS) entry which is preliminary data.</text>
</comment>
<dbReference type="Pfam" id="PF03692">
    <property type="entry name" value="CxxCxxCC"/>
    <property type="match status" value="1"/>
</dbReference>
<dbReference type="HAMAP" id="MF_00676">
    <property type="entry name" value="UPF0260"/>
    <property type="match status" value="1"/>
</dbReference>
<evidence type="ECO:0000313" key="3">
    <source>
        <dbReference type="Proteomes" id="UP001230207"/>
    </source>
</evidence>
<name>A0ABU0BMV4_9HYPH</name>
<dbReference type="NCBIfam" id="NF003507">
    <property type="entry name" value="PRK05170.2-5"/>
    <property type="match status" value="1"/>
</dbReference>
<dbReference type="EMBL" id="JAUSVF010000001">
    <property type="protein sequence ID" value="MDQ0319591.1"/>
    <property type="molecule type" value="Genomic_DNA"/>
</dbReference>
<dbReference type="InterPro" id="IPR005358">
    <property type="entry name" value="Puta_zinc/iron-chelating_dom"/>
</dbReference>
<protein>
    <recommendedName>
        <fullName evidence="1">UPF0260 protein QO002_001729</fullName>
    </recommendedName>
</protein>
<dbReference type="InterPro" id="IPR008228">
    <property type="entry name" value="UCP006173"/>
</dbReference>
<dbReference type="Proteomes" id="UP001230207">
    <property type="component" value="Unassembled WGS sequence"/>
</dbReference>
<sequence length="163" mass="18289">MMGAEPFWKTKSLAEMSATEWESLCDGCGLCCLNKLEDWDTGEIAWTNIGCTLLDGESCRCRDYPNRQATVPDCLQLTPEMVAELSWLPPTCGYRLVRDGHDLYWWHPLVSGDPDTVHVAGISARGRTVSEDDVDIDDYEEYLVEWPLTVGEESRARGPAEKA</sequence>
<comment type="similarity">
    <text evidence="1">Belongs to the UPF0260 family.</text>
</comment>
<organism evidence="2 3">
    <name type="scientific">Pararhizobium capsulatum DSM 1112</name>
    <dbReference type="NCBI Taxonomy" id="1121113"/>
    <lineage>
        <taxon>Bacteria</taxon>
        <taxon>Pseudomonadati</taxon>
        <taxon>Pseudomonadota</taxon>
        <taxon>Alphaproteobacteria</taxon>
        <taxon>Hyphomicrobiales</taxon>
        <taxon>Rhizobiaceae</taxon>
        <taxon>Rhizobium/Agrobacterium group</taxon>
        <taxon>Pararhizobium</taxon>
    </lineage>
</organism>
<accession>A0ABU0BMV4</accession>